<evidence type="ECO:0000313" key="1">
    <source>
        <dbReference type="EMBL" id="OIQ96399.1"/>
    </source>
</evidence>
<name>A0A1J5RWM4_9ZZZZ</name>
<comment type="caution">
    <text evidence="1">The sequence shown here is derived from an EMBL/GenBank/DDBJ whole genome shotgun (WGS) entry which is preliminary data.</text>
</comment>
<dbReference type="GO" id="GO:0004803">
    <property type="term" value="F:transposase activity"/>
    <property type="evidence" value="ECO:0007669"/>
    <property type="project" value="InterPro"/>
</dbReference>
<protein>
    <submittedName>
        <fullName evidence="1">Transposase</fullName>
    </submittedName>
</protein>
<dbReference type="Pfam" id="PF01527">
    <property type="entry name" value="HTH_Tnp_1"/>
    <property type="match status" value="1"/>
</dbReference>
<reference evidence="1" key="1">
    <citation type="submission" date="2016-10" db="EMBL/GenBank/DDBJ databases">
        <title>Sequence of Gallionella enrichment culture.</title>
        <authorList>
            <person name="Poehlein A."/>
            <person name="Muehling M."/>
            <person name="Daniel R."/>
        </authorList>
    </citation>
    <scope>NUCLEOTIDE SEQUENCE</scope>
</reference>
<sequence length="143" mass="15501">MTERDTELSRSLVVGRKRDGRCFYDKEAKRELIEACLQPGVSVARMALQHGINANLLRTWITRSQREGQASVALQSSGKNVLATTSPFVPVVQVKASAKTSPLSLGAEMPNGVKLDLSNFGLDDLSLILKLLCRLPCSGSMQG</sequence>
<gene>
    <name evidence="1" type="ORF">GALL_215570</name>
</gene>
<dbReference type="InterPro" id="IPR009057">
    <property type="entry name" value="Homeodomain-like_sf"/>
</dbReference>
<dbReference type="EMBL" id="MLJW01000149">
    <property type="protein sequence ID" value="OIQ96399.1"/>
    <property type="molecule type" value="Genomic_DNA"/>
</dbReference>
<dbReference type="GO" id="GO:0006313">
    <property type="term" value="P:DNA transposition"/>
    <property type="evidence" value="ECO:0007669"/>
    <property type="project" value="InterPro"/>
</dbReference>
<organism evidence="1">
    <name type="scientific">mine drainage metagenome</name>
    <dbReference type="NCBI Taxonomy" id="410659"/>
    <lineage>
        <taxon>unclassified sequences</taxon>
        <taxon>metagenomes</taxon>
        <taxon>ecological metagenomes</taxon>
    </lineage>
</organism>
<accession>A0A1J5RWM4</accession>
<proteinExistence type="predicted"/>
<dbReference type="InterPro" id="IPR002514">
    <property type="entry name" value="Transposase_8"/>
</dbReference>
<dbReference type="NCBIfam" id="NF047595">
    <property type="entry name" value="IS66_ISRel24_TnpA"/>
    <property type="match status" value="1"/>
</dbReference>
<dbReference type="GO" id="GO:0003677">
    <property type="term" value="F:DNA binding"/>
    <property type="evidence" value="ECO:0007669"/>
    <property type="project" value="InterPro"/>
</dbReference>
<dbReference type="SUPFAM" id="SSF46689">
    <property type="entry name" value="Homeodomain-like"/>
    <property type="match status" value="1"/>
</dbReference>
<dbReference type="AlphaFoldDB" id="A0A1J5RWM4"/>